<feature type="region of interest" description="Disordered" evidence="1">
    <location>
        <begin position="151"/>
        <end position="182"/>
    </location>
</feature>
<evidence type="ECO:0000256" key="1">
    <source>
        <dbReference type="SAM" id="MobiDB-lite"/>
    </source>
</evidence>
<dbReference type="Proteomes" id="UP000298327">
    <property type="component" value="Unassembled WGS sequence"/>
</dbReference>
<comment type="caution">
    <text evidence="2">The sequence shown here is derived from an EMBL/GenBank/DDBJ whole genome shotgun (WGS) entry which is preliminary data.</text>
</comment>
<dbReference type="EMBL" id="SEOQ01000182">
    <property type="protein sequence ID" value="TFY67751.1"/>
    <property type="molecule type" value="Genomic_DNA"/>
</dbReference>
<reference evidence="2 3" key="1">
    <citation type="submission" date="2019-02" db="EMBL/GenBank/DDBJ databases">
        <title>Genome sequencing of the rare red list fungi Dentipellis fragilis.</title>
        <authorList>
            <person name="Buettner E."/>
            <person name="Kellner H."/>
        </authorList>
    </citation>
    <scope>NUCLEOTIDE SEQUENCE [LARGE SCALE GENOMIC DNA]</scope>
    <source>
        <strain evidence="2 3">DSM 105465</strain>
    </source>
</reference>
<proteinExistence type="predicted"/>
<evidence type="ECO:0000313" key="3">
    <source>
        <dbReference type="Proteomes" id="UP000298327"/>
    </source>
</evidence>
<evidence type="ECO:0000313" key="2">
    <source>
        <dbReference type="EMBL" id="TFY67751.1"/>
    </source>
</evidence>
<keyword evidence="3" id="KW-1185">Reference proteome</keyword>
<sequence>MTPRDLPIDRKCGEIAVARRDPTAGLQPAAADPPSSACDNVRTGRLRAVYVRGLGDIIAIIPPPPGAPTSEPSTVSQNGNYNYKWDNGTWLAHRQNDCCSVRQGTAVNAASRGQPSPSCELGRHAVTLLSPDPRPSARIPIRTSNSQQLASEKSKHGQHNLLNGTTLRGICPRTNPAAPAPAGSLNTFNQILAPK</sequence>
<name>A0A4Y9Z1M1_9AGAM</name>
<gene>
    <name evidence="2" type="ORF">EVG20_g3840</name>
</gene>
<organism evidence="2 3">
    <name type="scientific">Dentipellis fragilis</name>
    <dbReference type="NCBI Taxonomy" id="205917"/>
    <lineage>
        <taxon>Eukaryota</taxon>
        <taxon>Fungi</taxon>
        <taxon>Dikarya</taxon>
        <taxon>Basidiomycota</taxon>
        <taxon>Agaricomycotina</taxon>
        <taxon>Agaricomycetes</taxon>
        <taxon>Russulales</taxon>
        <taxon>Hericiaceae</taxon>
        <taxon>Dentipellis</taxon>
    </lineage>
</organism>
<protein>
    <submittedName>
        <fullName evidence="2">Uncharacterized protein</fullName>
    </submittedName>
</protein>
<dbReference type="AlphaFoldDB" id="A0A4Y9Z1M1"/>
<accession>A0A4Y9Z1M1</accession>